<gene>
    <name evidence="2" type="ORF">K444DRAFT_625409</name>
</gene>
<accession>A0A2J6TP26</accession>
<feature type="region of interest" description="Disordered" evidence="1">
    <location>
        <begin position="497"/>
        <end position="538"/>
    </location>
</feature>
<dbReference type="OrthoDB" id="10565556at2759"/>
<dbReference type="EMBL" id="KZ613747">
    <property type="protein sequence ID" value="PMD64770.1"/>
    <property type="molecule type" value="Genomic_DNA"/>
</dbReference>
<feature type="compositionally biased region" description="Polar residues" evidence="1">
    <location>
        <begin position="326"/>
        <end position="342"/>
    </location>
</feature>
<evidence type="ECO:0000313" key="2">
    <source>
        <dbReference type="EMBL" id="PMD64770.1"/>
    </source>
</evidence>
<feature type="region of interest" description="Disordered" evidence="1">
    <location>
        <begin position="203"/>
        <end position="275"/>
    </location>
</feature>
<dbReference type="Proteomes" id="UP000235371">
    <property type="component" value="Unassembled WGS sequence"/>
</dbReference>
<feature type="compositionally biased region" description="Polar residues" evidence="1">
    <location>
        <begin position="389"/>
        <end position="401"/>
    </location>
</feature>
<keyword evidence="3" id="KW-1185">Reference proteome</keyword>
<feature type="region of interest" description="Disordered" evidence="1">
    <location>
        <begin position="293"/>
        <end position="312"/>
    </location>
</feature>
<feature type="compositionally biased region" description="Low complexity" evidence="1">
    <location>
        <begin position="512"/>
        <end position="523"/>
    </location>
</feature>
<protein>
    <submittedName>
        <fullName evidence="2">Uncharacterized protein</fullName>
    </submittedName>
</protein>
<name>A0A2J6TP26_9HELO</name>
<reference evidence="2 3" key="1">
    <citation type="submission" date="2016-04" db="EMBL/GenBank/DDBJ databases">
        <title>A degradative enzymes factory behind the ericoid mycorrhizal symbiosis.</title>
        <authorList>
            <consortium name="DOE Joint Genome Institute"/>
            <person name="Martino E."/>
            <person name="Morin E."/>
            <person name="Grelet G."/>
            <person name="Kuo A."/>
            <person name="Kohler A."/>
            <person name="Daghino S."/>
            <person name="Barry K."/>
            <person name="Choi C."/>
            <person name="Cichocki N."/>
            <person name="Clum A."/>
            <person name="Copeland A."/>
            <person name="Hainaut M."/>
            <person name="Haridas S."/>
            <person name="Labutti K."/>
            <person name="Lindquist E."/>
            <person name="Lipzen A."/>
            <person name="Khouja H.-R."/>
            <person name="Murat C."/>
            <person name="Ohm R."/>
            <person name="Olson A."/>
            <person name="Spatafora J."/>
            <person name="Veneault-Fourrey C."/>
            <person name="Henrissat B."/>
            <person name="Grigoriev I."/>
            <person name="Martin F."/>
            <person name="Perotto S."/>
        </authorList>
    </citation>
    <scope>NUCLEOTIDE SEQUENCE [LARGE SCALE GENOMIC DNA]</scope>
    <source>
        <strain evidence="2 3">E</strain>
    </source>
</reference>
<organism evidence="2 3">
    <name type="scientific">Hyaloscypha bicolor E</name>
    <dbReference type="NCBI Taxonomy" id="1095630"/>
    <lineage>
        <taxon>Eukaryota</taxon>
        <taxon>Fungi</taxon>
        <taxon>Dikarya</taxon>
        <taxon>Ascomycota</taxon>
        <taxon>Pezizomycotina</taxon>
        <taxon>Leotiomycetes</taxon>
        <taxon>Helotiales</taxon>
        <taxon>Hyaloscyphaceae</taxon>
        <taxon>Hyaloscypha</taxon>
        <taxon>Hyaloscypha bicolor</taxon>
    </lineage>
</organism>
<proteinExistence type="predicted"/>
<dbReference type="RefSeq" id="XP_024741674.1">
    <property type="nucleotide sequence ID" value="XM_024882523.1"/>
</dbReference>
<feature type="compositionally biased region" description="Low complexity" evidence="1">
    <location>
        <begin position="362"/>
        <end position="387"/>
    </location>
</feature>
<evidence type="ECO:0000313" key="3">
    <source>
        <dbReference type="Proteomes" id="UP000235371"/>
    </source>
</evidence>
<sequence>MPDQPFNFPQCVIIFWFLMQQADEHDRWLESKGLPKRFQSSQGEAERYKGWIFWTFLRRRNAREMKDVFTSQGWSATTKRSDRWFGYKLKAWGWPRPPQGEPPQILEAFFKFLLDLVPATEIALNRDDPRLSDYIKVGGWAMLPRVNLDHEPTFRDFEDQAIALLGGNQALLSQETVNPYGPVNSFSPSPGPSLPAIAHRSLKRLPPTSPEPPGFTNVPTPDPNAPNHPSYSQQSGKRKTQPNEVSTAINRSNRPFVASQDTDHQSTLGHTHSAHNPRESALKNIAHVGSQALSNFPSHPLRQLHPSPDYRRHQNISPLIARSKLPQRSQSEGAQGGSTHQAAPTPKRQKADASSPASFDGSIATSSSAWSPYSQSSPSTSMTSGTPLQAWSVSSSPTPYSHGTRPGKERSALDIEGDTEVPDRPSLMSPGAVVQLEQLESVSEASTSDRRSITSRHTLPRRALAYADPPMESPDDEAGGHTRGVASIAHEAIQVQDVQTNDALVEAEKASSDSGSDISSTATTDEDGDSLLDCDGSRANADDHEYILGKLMVDDLIRLS</sequence>
<dbReference type="AlphaFoldDB" id="A0A2J6TP26"/>
<evidence type="ECO:0000256" key="1">
    <source>
        <dbReference type="SAM" id="MobiDB-lite"/>
    </source>
</evidence>
<feature type="compositionally biased region" description="Polar residues" evidence="1">
    <location>
        <begin position="242"/>
        <end position="253"/>
    </location>
</feature>
<dbReference type="InParanoid" id="A0A2J6TP26"/>
<dbReference type="GeneID" id="36590600"/>
<feature type="region of interest" description="Disordered" evidence="1">
    <location>
        <begin position="321"/>
        <end position="482"/>
    </location>
</feature>